<dbReference type="GO" id="GO:0003676">
    <property type="term" value="F:nucleic acid binding"/>
    <property type="evidence" value="ECO:0007669"/>
    <property type="project" value="InterPro"/>
</dbReference>
<dbReference type="GO" id="GO:0004540">
    <property type="term" value="F:RNA nuclease activity"/>
    <property type="evidence" value="ECO:0007669"/>
    <property type="project" value="TreeGrafter"/>
</dbReference>
<dbReference type="InterPro" id="IPR023411">
    <property type="entry name" value="RNaseA_AS"/>
</dbReference>
<keyword evidence="5 8" id="KW-0255">Endonuclease</keyword>
<dbReference type="GO" id="GO:0005576">
    <property type="term" value="C:extracellular region"/>
    <property type="evidence" value="ECO:0007669"/>
    <property type="project" value="UniProtKB-SubCell"/>
</dbReference>
<organism evidence="10 11">
    <name type="scientific">Camelus dromedarius</name>
    <name type="common">Dromedary</name>
    <name type="synonym">Arabian camel</name>
    <dbReference type="NCBI Taxonomy" id="9838"/>
    <lineage>
        <taxon>Eukaryota</taxon>
        <taxon>Metazoa</taxon>
        <taxon>Chordata</taxon>
        <taxon>Craniata</taxon>
        <taxon>Vertebrata</taxon>
        <taxon>Euteleostomi</taxon>
        <taxon>Mammalia</taxon>
        <taxon>Eutheria</taxon>
        <taxon>Laurasiatheria</taxon>
        <taxon>Artiodactyla</taxon>
        <taxon>Tylopoda</taxon>
        <taxon>Camelidae</taxon>
        <taxon>Camelus</taxon>
    </lineage>
</organism>
<dbReference type="GO" id="GO:0016787">
    <property type="term" value="F:hydrolase activity"/>
    <property type="evidence" value="ECO:0007669"/>
    <property type="project" value="UniProtKB-KW"/>
</dbReference>
<dbReference type="InterPro" id="IPR001427">
    <property type="entry name" value="RNaseA"/>
</dbReference>
<evidence type="ECO:0000256" key="7">
    <source>
        <dbReference type="ARBA" id="ARBA00023157"/>
    </source>
</evidence>
<sequence length="158" mass="18161">MTELKDIFSLNLRFSGNMNLTWTLLLLFFLEQTVFTPGLPFSRRHIDSPTSWVPGGHHRYCDVMMRRRWLIHRDKCKQINTFIHEDLATVAAFCNTPAVPCTSSRSLRSCHNSTHDVSVTDCFARAGTRPPYCHYHKKDSTRPIRVGCEEGEPVHLDG</sequence>
<dbReference type="InterPro" id="IPR023412">
    <property type="entry name" value="RNaseA_domain"/>
</dbReference>
<dbReference type="SUPFAM" id="SSF54076">
    <property type="entry name" value="RNase A-like"/>
    <property type="match status" value="1"/>
</dbReference>
<evidence type="ECO:0000259" key="9">
    <source>
        <dbReference type="SMART" id="SM00092"/>
    </source>
</evidence>
<name>A0A5N4E3Z1_CAMDR</name>
<proteinExistence type="inferred from homology"/>
<evidence type="ECO:0000256" key="2">
    <source>
        <dbReference type="ARBA" id="ARBA00005600"/>
    </source>
</evidence>
<comment type="similarity">
    <text evidence="2 8">Belongs to the pancreatic ribonuclease family.</text>
</comment>
<dbReference type="GO" id="GO:0004519">
    <property type="term" value="F:endonuclease activity"/>
    <property type="evidence" value="ECO:0007669"/>
    <property type="project" value="UniProtKB-KW"/>
</dbReference>
<keyword evidence="6 8" id="KW-0378">Hydrolase</keyword>
<evidence type="ECO:0000256" key="6">
    <source>
        <dbReference type="ARBA" id="ARBA00022801"/>
    </source>
</evidence>
<keyword evidence="3" id="KW-0964">Secreted</keyword>
<dbReference type="PROSITE" id="PS00127">
    <property type="entry name" value="RNASE_PANCREATIC"/>
    <property type="match status" value="1"/>
</dbReference>
<dbReference type="EMBL" id="JWIN03000006">
    <property type="protein sequence ID" value="KAB1278010.1"/>
    <property type="molecule type" value="Genomic_DNA"/>
</dbReference>
<dbReference type="SMART" id="SM00092">
    <property type="entry name" value="RNAse_Pc"/>
    <property type="match status" value="1"/>
</dbReference>
<feature type="domain" description="Ribonuclease A-domain" evidence="9">
    <location>
        <begin position="34"/>
        <end position="158"/>
    </location>
</feature>
<dbReference type="InterPro" id="IPR036816">
    <property type="entry name" value="RNaseA-like_dom_sf"/>
</dbReference>
<gene>
    <name evidence="10" type="ORF">Cadr_000005654</name>
</gene>
<accession>A0A5N4E3Z1</accession>
<dbReference type="PRINTS" id="PR00794">
    <property type="entry name" value="RIBONUCLEASE"/>
</dbReference>
<evidence type="ECO:0000256" key="5">
    <source>
        <dbReference type="ARBA" id="ARBA00022759"/>
    </source>
</evidence>
<dbReference type="PANTHER" id="PTHR11437:SF10">
    <property type="entry name" value="ANGIOGENIN-RELATED"/>
    <property type="match status" value="1"/>
</dbReference>
<dbReference type="PANTHER" id="PTHR11437">
    <property type="entry name" value="RIBONUCLEASE"/>
    <property type="match status" value="1"/>
</dbReference>
<dbReference type="CDD" id="cd06265">
    <property type="entry name" value="RNase_A_canonical"/>
    <property type="match status" value="1"/>
</dbReference>
<comment type="caution">
    <text evidence="10">The sequence shown here is derived from an EMBL/GenBank/DDBJ whole genome shotgun (WGS) entry which is preliminary data.</text>
</comment>
<evidence type="ECO:0000256" key="8">
    <source>
        <dbReference type="RuleBase" id="RU000651"/>
    </source>
</evidence>
<evidence type="ECO:0000256" key="3">
    <source>
        <dbReference type="ARBA" id="ARBA00022525"/>
    </source>
</evidence>
<protein>
    <submittedName>
        <fullName evidence="10">Ribonuclease pancreatic</fullName>
    </submittedName>
</protein>
<comment type="subcellular location">
    <subcellularLocation>
        <location evidence="1">Secreted</location>
    </subcellularLocation>
</comment>
<dbReference type="Pfam" id="PF00074">
    <property type="entry name" value="RnaseA"/>
    <property type="match status" value="1"/>
</dbReference>
<dbReference type="AlphaFoldDB" id="A0A5N4E3Z1"/>
<evidence type="ECO:0000313" key="11">
    <source>
        <dbReference type="Proteomes" id="UP000299084"/>
    </source>
</evidence>
<dbReference type="Gene3D" id="3.10.130.10">
    <property type="entry name" value="Ribonuclease A-like domain"/>
    <property type="match status" value="1"/>
</dbReference>
<keyword evidence="11" id="KW-1185">Reference proteome</keyword>
<keyword evidence="4 8" id="KW-0540">Nuclease</keyword>
<keyword evidence="7" id="KW-1015">Disulfide bond</keyword>
<evidence type="ECO:0000313" key="10">
    <source>
        <dbReference type="EMBL" id="KAB1278010.1"/>
    </source>
</evidence>
<evidence type="ECO:0000256" key="4">
    <source>
        <dbReference type="ARBA" id="ARBA00022722"/>
    </source>
</evidence>
<dbReference type="GO" id="GO:0050830">
    <property type="term" value="P:defense response to Gram-positive bacterium"/>
    <property type="evidence" value="ECO:0007669"/>
    <property type="project" value="TreeGrafter"/>
</dbReference>
<dbReference type="Proteomes" id="UP000299084">
    <property type="component" value="Unassembled WGS sequence"/>
</dbReference>
<evidence type="ECO:0000256" key="1">
    <source>
        <dbReference type="ARBA" id="ARBA00004613"/>
    </source>
</evidence>
<reference evidence="10 11" key="1">
    <citation type="journal article" date="2019" name="Mol. Ecol. Resour.">
        <title>Improving Illumina assemblies with Hi-C and long reads: an example with the North African dromedary.</title>
        <authorList>
            <person name="Elbers J.P."/>
            <person name="Rogers M.F."/>
            <person name="Perelman P.L."/>
            <person name="Proskuryakova A.A."/>
            <person name="Serdyukova N.A."/>
            <person name="Johnson W.E."/>
            <person name="Horin P."/>
            <person name="Corander J."/>
            <person name="Murphy D."/>
            <person name="Burger P.A."/>
        </authorList>
    </citation>
    <scope>NUCLEOTIDE SEQUENCE [LARGE SCALE GENOMIC DNA]</scope>
    <source>
        <strain evidence="10">Drom800</strain>
        <tissue evidence="10">Blood</tissue>
    </source>
</reference>